<dbReference type="GO" id="GO:0016020">
    <property type="term" value="C:membrane"/>
    <property type="evidence" value="ECO:0007669"/>
    <property type="project" value="UniProtKB-SubCell"/>
</dbReference>
<keyword evidence="5" id="KW-0479">Metal-binding</keyword>
<keyword evidence="4" id="KW-0812">Transmembrane</keyword>
<dbReference type="GO" id="GO:0004497">
    <property type="term" value="F:monooxygenase activity"/>
    <property type="evidence" value="ECO:0007669"/>
    <property type="project" value="UniProtKB-KW"/>
</dbReference>
<dbReference type="InterPro" id="IPR050665">
    <property type="entry name" value="Cytochrome_P450_Monooxygen"/>
</dbReference>
<dbReference type="GO" id="GO:0020037">
    <property type="term" value="F:heme binding"/>
    <property type="evidence" value="ECO:0007669"/>
    <property type="project" value="InterPro"/>
</dbReference>
<keyword evidence="6" id="KW-1133">Transmembrane helix</keyword>
<evidence type="ECO:0000313" key="11">
    <source>
        <dbReference type="EMBL" id="KAF0906919.1"/>
    </source>
</evidence>
<keyword evidence="3" id="KW-0349">Heme</keyword>
<evidence type="ECO:0000256" key="2">
    <source>
        <dbReference type="ARBA" id="ARBA00010617"/>
    </source>
</evidence>
<dbReference type="Gene3D" id="1.10.630.10">
    <property type="entry name" value="Cytochrome P450"/>
    <property type="match status" value="1"/>
</dbReference>
<comment type="caution">
    <text evidence="11">The sequence shown here is derived from an EMBL/GenBank/DDBJ whole genome shotgun (WGS) entry which is preliminary data.</text>
</comment>
<name>A0A6G1D3F3_9ORYZ</name>
<evidence type="ECO:0000256" key="9">
    <source>
        <dbReference type="ARBA" id="ARBA00023033"/>
    </source>
</evidence>
<comment type="similarity">
    <text evidence="2">Belongs to the cytochrome P450 family.</text>
</comment>
<evidence type="ECO:0000256" key="10">
    <source>
        <dbReference type="ARBA" id="ARBA00023136"/>
    </source>
</evidence>
<dbReference type="GO" id="GO:0016705">
    <property type="term" value="F:oxidoreductase activity, acting on paired donors, with incorporation or reduction of molecular oxygen"/>
    <property type="evidence" value="ECO:0007669"/>
    <property type="project" value="InterPro"/>
</dbReference>
<keyword evidence="10" id="KW-0472">Membrane</keyword>
<keyword evidence="9" id="KW-0503">Monooxygenase</keyword>
<dbReference type="GO" id="GO:0006629">
    <property type="term" value="P:lipid metabolic process"/>
    <property type="evidence" value="ECO:0007669"/>
    <property type="project" value="UniProtKB-ARBA"/>
</dbReference>
<organism evidence="11 12">
    <name type="scientific">Oryza meyeriana var. granulata</name>
    <dbReference type="NCBI Taxonomy" id="110450"/>
    <lineage>
        <taxon>Eukaryota</taxon>
        <taxon>Viridiplantae</taxon>
        <taxon>Streptophyta</taxon>
        <taxon>Embryophyta</taxon>
        <taxon>Tracheophyta</taxon>
        <taxon>Spermatophyta</taxon>
        <taxon>Magnoliopsida</taxon>
        <taxon>Liliopsida</taxon>
        <taxon>Poales</taxon>
        <taxon>Poaceae</taxon>
        <taxon>BOP clade</taxon>
        <taxon>Oryzoideae</taxon>
        <taxon>Oryzeae</taxon>
        <taxon>Oryzinae</taxon>
        <taxon>Oryza</taxon>
        <taxon>Oryza meyeriana</taxon>
    </lineage>
</organism>
<evidence type="ECO:0000256" key="6">
    <source>
        <dbReference type="ARBA" id="ARBA00022989"/>
    </source>
</evidence>
<sequence length="136" mass="15576">MDKLKMMTVTISDYAQSMMSEWESELGAKGGVVKIELSRRFEELTADVISHTAFESCYKEGKQNLKTWSLDNKVRNMLMDIIKSWLVNKDAAGYGNDFLGLMLEPCTPKHDESKPQLSIDEIIAECKTFFFAIRHE</sequence>
<evidence type="ECO:0000256" key="5">
    <source>
        <dbReference type="ARBA" id="ARBA00022723"/>
    </source>
</evidence>
<evidence type="ECO:0000256" key="1">
    <source>
        <dbReference type="ARBA" id="ARBA00004370"/>
    </source>
</evidence>
<evidence type="ECO:0000313" key="12">
    <source>
        <dbReference type="Proteomes" id="UP000479710"/>
    </source>
</evidence>
<evidence type="ECO:0000256" key="8">
    <source>
        <dbReference type="ARBA" id="ARBA00023004"/>
    </source>
</evidence>
<dbReference type="OrthoDB" id="1470350at2759"/>
<dbReference type="PANTHER" id="PTHR24282:SF52">
    <property type="entry name" value="OS07G0635300 PROTEIN"/>
    <property type="match status" value="1"/>
</dbReference>
<reference evidence="11 12" key="1">
    <citation type="submission" date="2019-11" db="EMBL/GenBank/DDBJ databases">
        <title>Whole genome sequence of Oryza granulata.</title>
        <authorList>
            <person name="Li W."/>
        </authorList>
    </citation>
    <scope>NUCLEOTIDE SEQUENCE [LARGE SCALE GENOMIC DNA]</scope>
    <source>
        <strain evidence="12">cv. Menghai</strain>
        <tissue evidence="11">Leaf</tissue>
    </source>
</reference>
<keyword evidence="7" id="KW-0560">Oxidoreductase</keyword>
<dbReference type="PANTHER" id="PTHR24282">
    <property type="entry name" value="CYTOCHROME P450 FAMILY MEMBER"/>
    <property type="match status" value="1"/>
</dbReference>
<dbReference type="GO" id="GO:0005506">
    <property type="term" value="F:iron ion binding"/>
    <property type="evidence" value="ECO:0007669"/>
    <property type="project" value="InterPro"/>
</dbReference>
<dbReference type="InterPro" id="IPR036396">
    <property type="entry name" value="Cyt_P450_sf"/>
</dbReference>
<protein>
    <submittedName>
        <fullName evidence="11">Uncharacterized protein</fullName>
    </submittedName>
</protein>
<dbReference type="EMBL" id="SPHZ02000007">
    <property type="protein sequence ID" value="KAF0906919.1"/>
    <property type="molecule type" value="Genomic_DNA"/>
</dbReference>
<proteinExistence type="inferred from homology"/>
<keyword evidence="8" id="KW-0408">Iron</keyword>
<evidence type="ECO:0000256" key="3">
    <source>
        <dbReference type="ARBA" id="ARBA00022617"/>
    </source>
</evidence>
<dbReference type="Proteomes" id="UP000479710">
    <property type="component" value="Unassembled WGS sequence"/>
</dbReference>
<evidence type="ECO:0000256" key="4">
    <source>
        <dbReference type="ARBA" id="ARBA00022692"/>
    </source>
</evidence>
<dbReference type="SUPFAM" id="SSF48264">
    <property type="entry name" value="Cytochrome P450"/>
    <property type="match status" value="1"/>
</dbReference>
<comment type="subcellular location">
    <subcellularLocation>
        <location evidence="1">Membrane</location>
    </subcellularLocation>
</comment>
<gene>
    <name evidence="11" type="ORF">E2562_013303</name>
</gene>
<dbReference type="AlphaFoldDB" id="A0A6G1D3F3"/>
<accession>A0A6G1D3F3</accession>
<evidence type="ECO:0000256" key="7">
    <source>
        <dbReference type="ARBA" id="ARBA00023002"/>
    </source>
</evidence>
<keyword evidence="12" id="KW-1185">Reference proteome</keyword>